<protein>
    <recommendedName>
        <fullName evidence="3">Histidine phosphatase family protein</fullName>
    </recommendedName>
</protein>
<keyword evidence="2" id="KW-1185">Reference proteome</keyword>
<evidence type="ECO:0008006" key="3">
    <source>
        <dbReference type="Google" id="ProtNLM"/>
    </source>
</evidence>
<evidence type="ECO:0000313" key="2">
    <source>
        <dbReference type="Proteomes" id="UP001161406"/>
    </source>
</evidence>
<dbReference type="SUPFAM" id="SSF53254">
    <property type="entry name" value="Phosphoglycerate mutase-like"/>
    <property type="match status" value="1"/>
</dbReference>
<accession>A0ABQ5UJV4</accession>
<gene>
    <name evidence="1" type="ORF">GCM10007913_42560</name>
</gene>
<proteinExistence type="predicted"/>
<dbReference type="InterPro" id="IPR013078">
    <property type="entry name" value="His_Pase_superF_clade-1"/>
</dbReference>
<organism evidence="1 2">
    <name type="scientific">Devosia yakushimensis</name>
    <dbReference type="NCBI Taxonomy" id="470028"/>
    <lineage>
        <taxon>Bacteria</taxon>
        <taxon>Pseudomonadati</taxon>
        <taxon>Pseudomonadota</taxon>
        <taxon>Alphaproteobacteria</taxon>
        <taxon>Hyphomicrobiales</taxon>
        <taxon>Devosiaceae</taxon>
        <taxon>Devosia</taxon>
    </lineage>
</organism>
<dbReference type="CDD" id="cd07040">
    <property type="entry name" value="HP"/>
    <property type="match status" value="1"/>
</dbReference>
<dbReference type="EMBL" id="BSNG01000004">
    <property type="protein sequence ID" value="GLQ12323.1"/>
    <property type="molecule type" value="Genomic_DNA"/>
</dbReference>
<comment type="caution">
    <text evidence="1">The sequence shown here is derived from an EMBL/GenBank/DDBJ whole genome shotgun (WGS) entry which is preliminary data.</text>
</comment>
<dbReference type="Gene3D" id="3.40.50.1240">
    <property type="entry name" value="Phosphoglycerate mutase-like"/>
    <property type="match status" value="1"/>
</dbReference>
<dbReference type="Pfam" id="PF00300">
    <property type="entry name" value="His_Phos_1"/>
    <property type="match status" value="1"/>
</dbReference>
<dbReference type="InterPro" id="IPR029033">
    <property type="entry name" value="His_PPase_superfam"/>
</dbReference>
<sequence length="180" mass="19620">MTKLVLIRHSMPLIDSARPAQDWVLSAEGHAAAVVLAERLTDRGIAAMVSSDEPKARQTGEAIAAALRLPLTLDRDLREHERANTGYLPRPEFEASIARFFAQPEELVFGEETADQVFERFSGAVRRGLEPGHGTVALVTHGTALTLYLARTIGIAPLPFWRSLTLPMAIEVEGAALDIL</sequence>
<dbReference type="RefSeq" id="WP_284394181.1">
    <property type="nucleotide sequence ID" value="NZ_BSNG01000004.1"/>
</dbReference>
<evidence type="ECO:0000313" key="1">
    <source>
        <dbReference type="EMBL" id="GLQ12323.1"/>
    </source>
</evidence>
<name>A0ABQ5UJV4_9HYPH</name>
<reference evidence="1" key="1">
    <citation type="journal article" date="2014" name="Int. J. Syst. Evol. Microbiol.">
        <title>Complete genome of a new Firmicutes species belonging to the dominant human colonic microbiota ('Ruminococcus bicirculans') reveals two chromosomes and a selective capacity to utilize plant glucans.</title>
        <authorList>
            <consortium name="NISC Comparative Sequencing Program"/>
            <person name="Wegmann U."/>
            <person name="Louis P."/>
            <person name="Goesmann A."/>
            <person name="Henrissat B."/>
            <person name="Duncan S.H."/>
            <person name="Flint H.J."/>
        </authorList>
    </citation>
    <scope>NUCLEOTIDE SEQUENCE</scope>
    <source>
        <strain evidence="1">NBRC 103855</strain>
    </source>
</reference>
<reference evidence="1" key="2">
    <citation type="submission" date="2023-01" db="EMBL/GenBank/DDBJ databases">
        <title>Draft genome sequence of Devosia yakushimensis strain NBRC 103855.</title>
        <authorList>
            <person name="Sun Q."/>
            <person name="Mori K."/>
        </authorList>
    </citation>
    <scope>NUCLEOTIDE SEQUENCE</scope>
    <source>
        <strain evidence="1">NBRC 103855</strain>
    </source>
</reference>
<dbReference type="Proteomes" id="UP001161406">
    <property type="component" value="Unassembled WGS sequence"/>
</dbReference>